<dbReference type="RefSeq" id="WP_065211997.1">
    <property type="nucleotide sequence ID" value="NZ_NFCY01000015.1"/>
</dbReference>
<accession>A0A9Q5SJH7</accession>
<evidence type="ECO:0000256" key="3">
    <source>
        <dbReference type="ARBA" id="ARBA00022448"/>
    </source>
</evidence>
<gene>
    <name evidence="9" type="ORF">BK724_04755</name>
</gene>
<keyword evidence="5 8" id="KW-0812">Transmembrane</keyword>
<proteinExistence type="inferred from homology"/>
<evidence type="ECO:0000256" key="2">
    <source>
        <dbReference type="ARBA" id="ARBA00007998"/>
    </source>
</evidence>
<evidence type="ECO:0000256" key="6">
    <source>
        <dbReference type="ARBA" id="ARBA00022989"/>
    </source>
</evidence>
<comment type="subcellular location">
    <subcellularLocation>
        <location evidence="1">Membrane</location>
        <topology evidence="1">Multi-pass membrane protein</topology>
    </subcellularLocation>
</comment>
<sequence length="365" mass="42594">MNKNDLEQISFSQYIFIITGAQLGIGLLQLPRLLAERAGMNGWISLISAWIFSTISSLIIIQIMKITDKTLFELLCTYTGKWIGKIFMLFIFLYFSFFSMLILQRSILFIKMWLIPETAEYILMFLFSIPIYIIVKNGISTIGRYAKLIFPLTMGLLFFYGLALKDNQHWYHLFPIFNNVTSALQNTPTILESFLGFEVVFFLYPNLKKKQFASLGIFIANTITLVICLVITIACFLFFSPDEILQYTEPTLSMLKILELPFLEHVELLFFALFIFVLSTTWMPHIYCAVCSMNNLLDIKNASHLLCLLLFSFVFFMYFFPITLFQIKFLQNISLYVGIFFAYIFPLFLWIFVKLFKAISREDIQ</sequence>
<dbReference type="PANTHER" id="PTHR34975">
    <property type="entry name" value="SPORE GERMINATION PROTEIN A2"/>
    <property type="match status" value="1"/>
</dbReference>
<dbReference type="EMBL" id="NFCY01000015">
    <property type="protein sequence ID" value="OTX53151.1"/>
    <property type="molecule type" value="Genomic_DNA"/>
</dbReference>
<feature type="transmembrane region" description="Helical" evidence="8">
    <location>
        <begin position="268"/>
        <end position="293"/>
    </location>
</feature>
<dbReference type="AlphaFoldDB" id="A0A9Q5SJH7"/>
<comment type="caution">
    <text evidence="9">The sequence shown here is derived from an EMBL/GenBank/DDBJ whole genome shotgun (WGS) entry which is preliminary data.</text>
</comment>
<evidence type="ECO:0000256" key="1">
    <source>
        <dbReference type="ARBA" id="ARBA00004141"/>
    </source>
</evidence>
<feature type="transmembrane region" description="Helical" evidence="8">
    <location>
        <begin position="12"/>
        <end position="30"/>
    </location>
</feature>
<dbReference type="PANTHER" id="PTHR34975:SF2">
    <property type="entry name" value="SPORE GERMINATION PROTEIN A2"/>
    <property type="match status" value="1"/>
</dbReference>
<feature type="transmembrane region" description="Helical" evidence="8">
    <location>
        <begin position="305"/>
        <end position="327"/>
    </location>
</feature>
<dbReference type="InterPro" id="IPR004761">
    <property type="entry name" value="Spore_GerAB"/>
</dbReference>
<dbReference type="NCBIfam" id="TIGR00912">
    <property type="entry name" value="2A0309"/>
    <property type="match status" value="1"/>
</dbReference>
<evidence type="ECO:0000313" key="9">
    <source>
        <dbReference type="EMBL" id="OTX53151.1"/>
    </source>
</evidence>
<feature type="transmembrane region" description="Helical" evidence="8">
    <location>
        <begin position="145"/>
        <end position="163"/>
    </location>
</feature>
<reference evidence="9 10" key="1">
    <citation type="submission" date="2016-10" db="EMBL/GenBank/DDBJ databases">
        <title>Comparative genomics of Bacillus thuringiensis reveals a path to pathogens against multiple invertebrate hosts.</title>
        <authorList>
            <person name="Zheng J."/>
            <person name="Gao Q."/>
            <person name="Liu H."/>
            <person name="Peng D."/>
            <person name="Ruan L."/>
            <person name="Sun M."/>
        </authorList>
    </citation>
    <scope>NUCLEOTIDE SEQUENCE [LARGE SCALE GENOMIC DNA]</scope>
    <source>
        <strain evidence="9">BGSC 4BB1</strain>
    </source>
</reference>
<feature type="transmembrane region" description="Helical" evidence="8">
    <location>
        <begin position="333"/>
        <end position="353"/>
    </location>
</feature>
<dbReference type="Proteomes" id="UP000194733">
    <property type="component" value="Unassembled WGS sequence"/>
</dbReference>
<keyword evidence="3" id="KW-0813">Transport</keyword>
<dbReference type="GO" id="GO:0016020">
    <property type="term" value="C:membrane"/>
    <property type="evidence" value="ECO:0007669"/>
    <property type="project" value="UniProtKB-SubCell"/>
</dbReference>
<organism evidence="9 10">
    <name type="scientific">Bacillus thuringiensis serovar sooncheon</name>
    <dbReference type="NCBI Taxonomy" id="180891"/>
    <lineage>
        <taxon>Bacteria</taxon>
        <taxon>Bacillati</taxon>
        <taxon>Bacillota</taxon>
        <taxon>Bacilli</taxon>
        <taxon>Bacillales</taxon>
        <taxon>Bacillaceae</taxon>
        <taxon>Bacillus</taxon>
        <taxon>Bacillus cereus group</taxon>
    </lineage>
</organism>
<dbReference type="GO" id="GO:0009847">
    <property type="term" value="P:spore germination"/>
    <property type="evidence" value="ECO:0007669"/>
    <property type="project" value="InterPro"/>
</dbReference>
<dbReference type="Pfam" id="PF03845">
    <property type="entry name" value="Spore_permease"/>
    <property type="match status" value="1"/>
</dbReference>
<evidence type="ECO:0000313" key="10">
    <source>
        <dbReference type="Proteomes" id="UP000194733"/>
    </source>
</evidence>
<name>A0A9Q5SJH7_BACTU</name>
<keyword evidence="4" id="KW-0309">Germination</keyword>
<feature type="transmembrane region" description="Helical" evidence="8">
    <location>
        <begin position="42"/>
        <end position="61"/>
    </location>
</feature>
<feature type="transmembrane region" description="Helical" evidence="8">
    <location>
        <begin position="82"/>
        <end position="103"/>
    </location>
</feature>
<feature type="transmembrane region" description="Helical" evidence="8">
    <location>
        <begin position="216"/>
        <end position="239"/>
    </location>
</feature>
<dbReference type="Gene3D" id="1.20.1740.10">
    <property type="entry name" value="Amino acid/polyamine transporter I"/>
    <property type="match status" value="1"/>
</dbReference>
<comment type="similarity">
    <text evidence="2">Belongs to the amino acid-polyamine-organocation (APC) superfamily. Spore germination protein (SGP) (TC 2.A.3.9) family.</text>
</comment>
<keyword evidence="6 8" id="KW-1133">Transmembrane helix</keyword>
<protein>
    <submittedName>
        <fullName evidence="9">Spore gernimation protein</fullName>
    </submittedName>
</protein>
<evidence type="ECO:0000256" key="8">
    <source>
        <dbReference type="SAM" id="Phobius"/>
    </source>
</evidence>
<evidence type="ECO:0000256" key="5">
    <source>
        <dbReference type="ARBA" id="ARBA00022692"/>
    </source>
</evidence>
<keyword evidence="7 8" id="KW-0472">Membrane</keyword>
<feature type="transmembrane region" description="Helical" evidence="8">
    <location>
        <begin position="183"/>
        <end position="204"/>
    </location>
</feature>
<evidence type="ECO:0000256" key="4">
    <source>
        <dbReference type="ARBA" id="ARBA00022544"/>
    </source>
</evidence>
<feature type="transmembrane region" description="Helical" evidence="8">
    <location>
        <begin position="109"/>
        <end position="133"/>
    </location>
</feature>
<evidence type="ECO:0000256" key="7">
    <source>
        <dbReference type="ARBA" id="ARBA00023136"/>
    </source>
</evidence>